<dbReference type="RefSeq" id="WP_028600250.1">
    <property type="nucleotide sequence ID" value="NZ_BIMM01000030.1"/>
</dbReference>
<evidence type="ECO:0000313" key="5">
    <source>
        <dbReference type="EMBL" id="PLT44355.1"/>
    </source>
</evidence>
<dbReference type="Pfam" id="PF01757">
    <property type="entry name" value="Acyl_transf_3"/>
    <property type="match status" value="1"/>
</dbReference>
<gene>
    <name evidence="5" type="ORF">B8V81_2786</name>
</gene>
<evidence type="ECO:0000256" key="3">
    <source>
        <dbReference type="SAM" id="Phobius"/>
    </source>
</evidence>
<feature type="domain" description="Acyltransferase 3" evidence="4">
    <location>
        <begin position="12"/>
        <end position="328"/>
    </location>
</feature>
<feature type="transmembrane region" description="Helical" evidence="3">
    <location>
        <begin position="155"/>
        <end position="173"/>
    </location>
</feature>
<comment type="caution">
    <text evidence="5">The sequence shown here is derived from an EMBL/GenBank/DDBJ whole genome shotgun (WGS) entry which is preliminary data.</text>
</comment>
<keyword evidence="3" id="KW-0812">Transmembrane</keyword>
<proteinExistence type="inferred from homology"/>
<organism evidence="5 6">
    <name type="scientific">Paenibacillus pasadenensis</name>
    <dbReference type="NCBI Taxonomy" id="217090"/>
    <lineage>
        <taxon>Bacteria</taxon>
        <taxon>Bacillati</taxon>
        <taxon>Bacillota</taxon>
        <taxon>Bacilli</taxon>
        <taxon>Bacillales</taxon>
        <taxon>Paenibacillaceae</taxon>
        <taxon>Paenibacillus</taxon>
    </lineage>
</organism>
<dbReference type="Proteomes" id="UP000234789">
    <property type="component" value="Unassembled WGS sequence"/>
</dbReference>
<name>A0A2N5N205_9BACL</name>
<dbReference type="InterPro" id="IPR002656">
    <property type="entry name" value="Acyl_transf_3_dom"/>
</dbReference>
<feature type="transmembrane region" description="Helical" evidence="3">
    <location>
        <begin position="283"/>
        <end position="300"/>
    </location>
</feature>
<sequence>MSASLQPPRERAIDRFKGLLVIGMVYGHVLQFFSDPAIFPAAGRIIDAVNLITFSGFVFSFGYVSRLAYYAKPLRRAAPRMLLAALKTLLAFYISGLAFRLFIDRRPPDWETLKPILLLQDMPGWSEFLLSFTYLTLAGLILFVPLQRLAEKPRLAFPAAALLLLTTFLPYEAVTSTPLGPLLGTRQFASFPVLQYFPYYLLGMLFARWRIGWHPGVLAGSLAASGLFVWLVLDAGGLPERFPPSIGWIAGPALALYGYYLLSRLMERCPRPFAPLEALGRNVLWCLLFSNLLVFSLKSIQADDLPRSPAEALRLALIVQTVVGFSIGLIVKAPRRSGR</sequence>
<evidence type="ECO:0000259" key="4">
    <source>
        <dbReference type="Pfam" id="PF01757"/>
    </source>
</evidence>
<keyword evidence="3" id="KW-1133">Transmembrane helix</keyword>
<feature type="transmembrane region" description="Helical" evidence="3">
    <location>
        <begin position="312"/>
        <end position="331"/>
    </location>
</feature>
<evidence type="ECO:0000313" key="6">
    <source>
        <dbReference type="Proteomes" id="UP000234789"/>
    </source>
</evidence>
<protein>
    <recommendedName>
        <fullName evidence="4">Acyltransferase 3 domain-containing protein</fullName>
    </recommendedName>
</protein>
<comment type="subcellular location">
    <subcellularLocation>
        <location evidence="1">Membrane</location>
    </subcellularLocation>
</comment>
<dbReference type="EMBL" id="NFEZ01000004">
    <property type="protein sequence ID" value="PLT44355.1"/>
    <property type="molecule type" value="Genomic_DNA"/>
</dbReference>
<evidence type="ECO:0000256" key="1">
    <source>
        <dbReference type="ARBA" id="ARBA00004370"/>
    </source>
</evidence>
<feature type="transmembrane region" description="Helical" evidence="3">
    <location>
        <begin position="193"/>
        <end position="209"/>
    </location>
</feature>
<dbReference type="GO" id="GO:0016747">
    <property type="term" value="F:acyltransferase activity, transferring groups other than amino-acyl groups"/>
    <property type="evidence" value="ECO:0007669"/>
    <property type="project" value="InterPro"/>
</dbReference>
<feature type="transmembrane region" description="Helical" evidence="3">
    <location>
        <begin position="12"/>
        <end position="33"/>
    </location>
</feature>
<feature type="transmembrane region" description="Helical" evidence="3">
    <location>
        <begin position="245"/>
        <end position="262"/>
    </location>
</feature>
<dbReference type="AlphaFoldDB" id="A0A2N5N205"/>
<feature type="transmembrane region" description="Helical" evidence="3">
    <location>
        <begin position="81"/>
        <end position="103"/>
    </location>
</feature>
<feature type="transmembrane region" description="Helical" evidence="3">
    <location>
        <begin position="216"/>
        <end position="233"/>
    </location>
</feature>
<keyword evidence="3" id="KW-0472">Membrane</keyword>
<dbReference type="OrthoDB" id="2533487at2"/>
<feature type="transmembrane region" description="Helical" evidence="3">
    <location>
        <begin position="123"/>
        <end position="143"/>
    </location>
</feature>
<comment type="similarity">
    <text evidence="2">Belongs to the acyltransferase 3 family.</text>
</comment>
<evidence type="ECO:0000256" key="2">
    <source>
        <dbReference type="ARBA" id="ARBA00007400"/>
    </source>
</evidence>
<accession>A0A2N5N205</accession>
<reference evidence="5 6" key="1">
    <citation type="submission" date="2017-05" db="EMBL/GenBank/DDBJ databases">
        <title>Functional genome analysis of Paenibacillus pasadenensis strain R16: insights on endophytic life style and antifungal activity.</title>
        <authorList>
            <person name="Passera A."/>
            <person name="Marcolungo L."/>
            <person name="Casati P."/>
            <person name="Brasca M."/>
            <person name="Quaglino F."/>
            <person name="Delledonne M."/>
        </authorList>
    </citation>
    <scope>NUCLEOTIDE SEQUENCE [LARGE SCALE GENOMIC DNA]</scope>
    <source>
        <strain evidence="5 6">R16</strain>
    </source>
</reference>
<feature type="transmembrane region" description="Helical" evidence="3">
    <location>
        <begin position="45"/>
        <end position="69"/>
    </location>
</feature>
<keyword evidence="6" id="KW-1185">Reference proteome</keyword>